<proteinExistence type="predicted"/>
<keyword evidence="2" id="KW-1185">Reference proteome</keyword>
<organism evidence="1 2">
    <name type="scientific">Ambrosiozyma monospora</name>
    <name type="common">Yeast</name>
    <name type="synonym">Endomycopsis monosporus</name>
    <dbReference type="NCBI Taxonomy" id="43982"/>
    <lineage>
        <taxon>Eukaryota</taxon>
        <taxon>Fungi</taxon>
        <taxon>Dikarya</taxon>
        <taxon>Ascomycota</taxon>
        <taxon>Saccharomycotina</taxon>
        <taxon>Pichiomycetes</taxon>
        <taxon>Pichiales</taxon>
        <taxon>Pichiaceae</taxon>
        <taxon>Ambrosiozyma</taxon>
    </lineage>
</organism>
<sequence>MFRKLKENPVLMLKSSADSMTKSQSSGTFSSSYKPASTLKQKSTSPPVDMKSSFKDAVLRSLASKNNSNNQPAPESDNTLNGLVAVAKAAAAASEETPQLSNEALTSFMAKLKNKGINLKNNDSKSNSTLPKTGPAGLVKSTSKQSTESASEARARFLAALKKNPKISSAENGKPKSHKEIVEASKNSKSKSVPRQNQAKSVQNEEEQSANDTVGSTRGSEVPLQELNNDTESLVESEVNVYHQDNLNNGEDEYYDNADDHYYQGDENYDGDAEGDDQDYEEENGEEGDDDVSTGRGRAVTPIPLDVENYDVRRFQYDDDSRSPSPLPPPIIDSSFRPISQGSEVDEDHTLKSSKPVESKKVSKEKPKFGKVVKDKAEKVKTKAEKHASKNIENIKKLEKELAEAEPLKPVPVSNNPPATPDTAKLSHRGSTFETSPIKNSYNSNASTSDNDEIKGAGKVIYFGWEDRQYGEKPHGSYSEYKAATSPVAPKGPTINPERFKLMTR</sequence>
<name>A0ACB5T805_AMBMO</name>
<gene>
    <name evidence="1" type="ORF">Amon02_000589000</name>
</gene>
<evidence type="ECO:0000313" key="1">
    <source>
        <dbReference type="EMBL" id="GME83000.1"/>
    </source>
</evidence>
<dbReference type="Proteomes" id="UP001165064">
    <property type="component" value="Unassembled WGS sequence"/>
</dbReference>
<dbReference type="EMBL" id="BSXS01004447">
    <property type="protein sequence ID" value="GME83000.1"/>
    <property type="molecule type" value="Genomic_DNA"/>
</dbReference>
<comment type="caution">
    <text evidence="1">The sequence shown here is derived from an EMBL/GenBank/DDBJ whole genome shotgun (WGS) entry which is preliminary data.</text>
</comment>
<evidence type="ECO:0000313" key="2">
    <source>
        <dbReference type="Proteomes" id="UP001165064"/>
    </source>
</evidence>
<reference evidence="1" key="1">
    <citation type="submission" date="2023-04" db="EMBL/GenBank/DDBJ databases">
        <title>Ambrosiozyma monospora NBRC 10751.</title>
        <authorList>
            <person name="Ichikawa N."/>
            <person name="Sato H."/>
            <person name="Tonouchi N."/>
        </authorList>
    </citation>
    <scope>NUCLEOTIDE SEQUENCE</scope>
    <source>
        <strain evidence="1">NBRC 10751</strain>
    </source>
</reference>
<protein>
    <submittedName>
        <fullName evidence="1">Unnamed protein product</fullName>
    </submittedName>
</protein>
<accession>A0ACB5T805</accession>